<protein>
    <recommendedName>
        <fullName evidence="3">N-acetyltransferase domain-containing protein</fullName>
    </recommendedName>
</protein>
<evidence type="ECO:0000256" key="1">
    <source>
        <dbReference type="ARBA" id="ARBA00022679"/>
    </source>
</evidence>
<dbReference type="InterPro" id="IPR016181">
    <property type="entry name" value="Acyl_CoA_acyltransferase"/>
</dbReference>
<dbReference type="Proteomes" id="UP000663836">
    <property type="component" value="Unassembled WGS sequence"/>
</dbReference>
<dbReference type="GO" id="GO:0016747">
    <property type="term" value="F:acyltransferase activity, transferring groups other than amino-acyl groups"/>
    <property type="evidence" value="ECO:0007669"/>
    <property type="project" value="InterPro"/>
</dbReference>
<sequence>MNVSDNKSQLSLSSSPISIYHNSKFSFDDVESVLEPLFGNYYGISELRAIISGVDHIWCAYNTTKKQYVACALVRTYNKDKVLFINLFGVTQACQGQGIGTRLLKAIKNWGQKQKYVAIILHTQVDNYKAIGLYEKVGFYKQYYITNFFPPRGCLSFFRSHGSDAYEMILYL</sequence>
<dbReference type="PANTHER" id="PTHR43420">
    <property type="entry name" value="ACETYLTRANSFERASE"/>
    <property type="match status" value="1"/>
</dbReference>
<dbReference type="Proteomes" id="UP000663874">
    <property type="component" value="Unassembled WGS sequence"/>
</dbReference>
<dbReference type="Proteomes" id="UP000663823">
    <property type="component" value="Unassembled WGS sequence"/>
</dbReference>
<evidence type="ECO:0000259" key="3">
    <source>
        <dbReference type="PROSITE" id="PS51186"/>
    </source>
</evidence>
<dbReference type="InterPro" id="IPR050680">
    <property type="entry name" value="YpeA/RimI_acetyltransf"/>
</dbReference>
<keyword evidence="2" id="KW-0012">Acyltransferase</keyword>
<dbReference type="PROSITE" id="PS51186">
    <property type="entry name" value="GNAT"/>
    <property type="match status" value="1"/>
</dbReference>
<name>A0A813TE43_9BILA</name>
<dbReference type="Pfam" id="PF00583">
    <property type="entry name" value="Acetyltransf_1"/>
    <property type="match status" value="1"/>
</dbReference>
<dbReference type="EMBL" id="CAJNOT010000056">
    <property type="protein sequence ID" value="CAF0807783.1"/>
    <property type="molecule type" value="Genomic_DNA"/>
</dbReference>
<feature type="domain" description="N-acetyltransferase" evidence="3">
    <location>
        <begin position="17"/>
        <end position="172"/>
    </location>
</feature>
<dbReference type="Proteomes" id="UP000663864">
    <property type="component" value="Unassembled WGS sequence"/>
</dbReference>
<dbReference type="Proteomes" id="UP000663889">
    <property type="component" value="Unassembled WGS sequence"/>
</dbReference>
<dbReference type="PANTHER" id="PTHR43420:SF12">
    <property type="entry name" value="N-ACETYLTRANSFERASE DOMAIN-CONTAINING PROTEIN"/>
    <property type="match status" value="1"/>
</dbReference>
<organism evidence="4 9">
    <name type="scientific">Rotaria sordida</name>
    <dbReference type="NCBI Taxonomy" id="392033"/>
    <lineage>
        <taxon>Eukaryota</taxon>
        <taxon>Metazoa</taxon>
        <taxon>Spiralia</taxon>
        <taxon>Gnathifera</taxon>
        <taxon>Rotifera</taxon>
        <taxon>Eurotatoria</taxon>
        <taxon>Bdelloidea</taxon>
        <taxon>Philodinida</taxon>
        <taxon>Philodinidae</taxon>
        <taxon>Rotaria</taxon>
    </lineage>
</organism>
<comment type="caution">
    <text evidence="4">The sequence shown here is derived from an EMBL/GenBank/DDBJ whole genome shotgun (WGS) entry which is preliminary data.</text>
</comment>
<dbReference type="Gene3D" id="3.40.630.30">
    <property type="match status" value="1"/>
</dbReference>
<dbReference type="EMBL" id="CAJNOU010000031">
    <property type="protein sequence ID" value="CAF0820021.1"/>
    <property type="molecule type" value="Genomic_DNA"/>
</dbReference>
<dbReference type="EMBL" id="CAJOAX010001488">
    <property type="protein sequence ID" value="CAF3719861.1"/>
    <property type="molecule type" value="Genomic_DNA"/>
</dbReference>
<dbReference type="EMBL" id="CAJOBE010001797">
    <property type="protein sequence ID" value="CAF3775433.1"/>
    <property type="molecule type" value="Genomic_DNA"/>
</dbReference>
<dbReference type="InterPro" id="IPR000182">
    <property type="entry name" value="GNAT_dom"/>
</dbReference>
<dbReference type="CDD" id="cd04301">
    <property type="entry name" value="NAT_SF"/>
    <property type="match status" value="1"/>
</dbReference>
<dbReference type="EMBL" id="CAJOBD010002757">
    <property type="protein sequence ID" value="CAF3905988.1"/>
    <property type="molecule type" value="Genomic_DNA"/>
</dbReference>
<evidence type="ECO:0000256" key="2">
    <source>
        <dbReference type="ARBA" id="ARBA00023315"/>
    </source>
</evidence>
<dbReference type="AlphaFoldDB" id="A0A813TE43"/>
<evidence type="ECO:0000313" key="5">
    <source>
        <dbReference type="EMBL" id="CAF0820021.1"/>
    </source>
</evidence>
<proteinExistence type="predicted"/>
<keyword evidence="1" id="KW-0808">Transferase</keyword>
<reference evidence="4" key="1">
    <citation type="submission" date="2021-02" db="EMBL/GenBank/DDBJ databases">
        <authorList>
            <person name="Nowell W R."/>
        </authorList>
    </citation>
    <scope>NUCLEOTIDE SEQUENCE</scope>
</reference>
<evidence type="ECO:0000313" key="6">
    <source>
        <dbReference type="EMBL" id="CAF3719861.1"/>
    </source>
</evidence>
<evidence type="ECO:0000313" key="8">
    <source>
        <dbReference type="EMBL" id="CAF3905988.1"/>
    </source>
</evidence>
<accession>A0A813TE43</accession>
<evidence type="ECO:0000313" key="9">
    <source>
        <dbReference type="Proteomes" id="UP000663864"/>
    </source>
</evidence>
<dbReference type="SUPFAM" id="SSF55729">
    <property type="entry name" value="Acyl-CoA N-acyltransferases (Nat)"/>
    <property type="match status" value="1"/>
</dbReference>
<gene>
    <name evidence="7" type="ORF">FNK824_LOCUS13608</name>
    <name evidence="8" type="ORF">JBS370_LOCUS21137</name>
    <name evidence="6" type="ORF">OTI717_LOCUS13752</name>
    <name evidence="5" type="ORF">SEV965_LOCUS1570</name>
    <name evidence="4" type="ORF">ZHD862_LOCUS2754</name>
</gene>
<evidence type="ECO:0000313" key="7">
    <source>
        <dbReference type="EMBL" id="CAF3775433.1"/>
    </source>
</evidence>
<evidence type="ECO:0000313" key="4">
    <source>
        <dbReference type="EMBL" id="CAF0807783.1"/>
    </source>
</evidence>